<feature type="binding site" evidence="4">
    <location>
        <begin position="90"/>
        <end position="93"/>
    </location>
    <ligand>
        <name>(6R)-10-formyltetrahydrofolate</name>
        <dbReference type="ChEBI" id="CHEBI:195366"/>
    </ligand>
</feature>
<feature type="domain" description="Formyl transferase N-terminal" evidence="5">
    <location>
        <begin position="3"/>
        <end position="182"/>
    </location>
</feature>
<comment type="similarity">
    <text evidence="4">Belongs to the GART family.</text>
</comment>
<dbReference type="Gene3D" id="3.40.50.170">
    <property type="entry name" value="Formyl transferase, N-terminal domain"/>
    <property type="match status" value="1"/>
</dbReference>
<evidence type="ECO:0000256" key="3">
    <source>
        <dbReference type="ARBA" id="ARBA00022755"/>
    </source>
</evidence>
<dbReference type="GO" id="GO:0006189">
    <property type="term" value="P:'de novo' IMP biosynthetic process"/>
    <property type="evidence" value="ECO:0007669"/>
    <property type="project" value="UniProtKB-UniRule"/>
</dbReference>
<dbReference type="Proteomes" id="UP000016562">
    <property type="component" value="Unassembled WGS sequence"/>
</dbReference>
<dbReference type="NCBIfam" id="TIGR00639">
    <property type="entry name" value="PurN"/>
    <property type="match status" value="1"/>
</dbReference>
<evidence type="ECO:0000313" key="6">
    <source>
        <dbReference type="EMBL" id="GAD78311.1"/>
    </source>
</evidence>
<feature type="binding site" evidence="4">
    <location>
        <position position="65"/>
    </location>
    <ligand>
        <name>(6R)-10-formyltetrahydrofolate</name>
        <dbReference type="ChEBI" id="CHEBI:195366"/>
    </ligand>
</feature>
<reference evidence="6 7" key="1">
    <citation type="submission" date="2013-09" db="EMBL/GenBank/DDBJ databases">
        <title>Whole genome shotgun sequence of Vibrio ezurae NBRC 102218.</title>
        <authorList>
            <person name="Yoshida I."/>
            <person name="Hosoyama A."/>
            <person name="Numata M."/>
            <person name="Hashimoto M."/>
            <person name="Hosoyama Y."/>
            <person name="Tsuchikane K."/>
            <person name="Noguchi M."/>
            <person name="Hirakata S."/>
            <person name="Ichikawa N."/>
            <person name="Ohji S."/>
            <person name="Yamazoe A."/>
            <person name="Fujita N."/>
        </authorList>
    </citation>
    <scope>NUCLEOTIDE SEQUENCE [LARGE SCALE GENOMIC DNA]</scope>
    <source>
        <strain evidence="6 7">NBRC 102218</strain>
    </source>
</reference>
<dbReference type="GO" id="GO:0005829">
    <property type="term" value="C:cytosol"/>
    <property type="evidence" value="ECO:0007669"/>
    <property type="project" value="TreeGrafter"/>
</dbReference>
<proteinExistence type="inferred from homology"/>
<feature type="site" description="Raises pKa of active site His" evidence="4">
    <location>
        <position position="145"/>
    </location>
</feature>
<protein>
    <recommendedName>
        <fullName evidence="4">Phosphoribosylglycinamide formyltransferase</fullName>
        <ecNumber evidence="4">2.1.2.2</ecNumber>
    </recommendedName>
    <alternativeName>
        <fullName evidence="4">5'-phosphoribosylglycinamide transformylase</fullName>
    </alternativeName>
    <alternativeName>
        <fullName evidence="4">GAR transformylase</fullName>
        <shortName evidence="4">GART</shortName>
    </alternativeName>
</protein>
<name>U3AEI1_9VIBR</name>
<gene>
    <name evidence="4 6" type="primary">purN</name>
    <name evidence="6" type="ORF">VEZ01S_01_00900</name>
</gene>
<dbReference type="EMBL" id="BATM01000001">
    <property type="protein sequence ID" value="GAD78311.1"/>
    <property type="molecule type" value="Genomic_DNA"/>
</dbReference>
<dbReference type="AlphaFoldDB" id="U3AEI1"/>
<evidence type="ECO:0000259" key="5">
    <source>
        <dbReference type="Pfam" id="PF00551"/>
    </source>
</evidence>
<evidence type="ECO:0000313" key="7">
    <source>
        <dbReference type="Proteomes" id="UP000016562"/>
    </source>
</evidence>
<dbReference type="Pfam" id="PF00551">
    <property type="entry name" value="Formyl_trans_N"/>
    <property type="match status" value="1"/>
</dbReference>
<accession>U3AEI1</accession>
<evidence type="ECO:0000256" key="4">
    <source>
        <dbReference type="HAMAP-Rule" id="MF_01930"/>
    </source>
</evidence>
<dbReference type="STRING" id="1219080.VEZ01S_01_00900"/>
<dbReference type="RefSeq" id="WP_021712035.1">
    <property type="nucleotide sequence ID" value="NZ_BATM01000001.1"/>
</dbReference>
<feature type="active site" description="Proton donor" evidence="4">
    <location>
        <position position="109"/>
    </location>
</feature>
<keyword evidence="2 4" id="KW-0808">Transferase</keyword>
<comment type="pathway">
    <text evidence="1 4">Purine metabolism; IMP biosynthesis via de novo pathway; N(2)-formyl-N(1)-(5-phospho-D-ribosyl)glycinamide from N(1)-(5-phospho-D-ribosyl)glycinamide (10-formyl THF route): step 1/1.</text>
</comment>
<comment type="catalytic activity">
    <reaction evidence="4">
        <text>N(1)-(5-phospho-beta-D-ribosyl)glycinamide + (6R)-10-formyltetrahydrofolate = N(2)-formyl-N(1)-(5-phospho-beta-D-ribosyl)glycinamide + (6S)-5,6,7,8-tetrahydrofolate + H(+)</text>
        <dbReference type="Rhea" id="RHEA:15053"/>
        <dbReference type="ChEBI" id="CHEBI:15378"/>
        <dbReference type="ChEBI" id="CHEBI:57453"/>
        <dbReference type="ChEBI" id="CHEBI:143788"/>
        <dbReference type="ChEBI" id="CHEBI:147286"/>
        <dbReference type="ChEBI" id="CHEBI:195366"/>
        <dbReference type="EC" id="2.1.2.2"/>
    </reaction>
</comment>
<comment type="function">
    <text evidence="4">Catalyzes the transfer of a formyl group from 10-formyltetrahydrofolate to 5-phospho-ribosyl-glycinamide (GAR), producing 5-phospho-ribosyl-N-formylglycinamide (FGAR) and tetrahydrofolate.</text>
</comment>
<dbReference type="HAMAP" id="MF_01930">
    <property type="entry name" value="PurN"/>
    <property type="match status" value="1"/>
</dbReference>
<evidence type="ECO:0000256" key="2">
    <source>
        <dbReference type="ARBA" id="ARBA00022679"/>
    </source>
</evidence>
<dbReference type="UniPathway" id="UPA00074">
    <property type="reaction ID" value="UER00126"/>
</dbReference>
<keyword evidence="7" id="KW-1185">Reference proteome</keyword>
<comment type="caution">
    <text evidence="6">The sequence shown here is derived from an EMBL/GenBank/DDBJ whole genome shotgun (WGS) entry which is preliminary data.</text>
</comment>
<dbReference type="GO" id="GO:0004644">
    <property type="term" value="F:phosphoribosylglycinamide formyltransferase activity"/>
    <property type="evidence" value="ECO:0007669"/>
    <property type="project" value="UniProtKB-UniRule"/>
</dbReference>
<dbReference type="PANTHER" id="PTHR43369">
    <property type="entry name" value="PHOSPHORIBOSYLGLYCINAMIDE FORMYLTRANSFERASE"/>
    <property type="match status" value="1"/>
</dbReference>
<organism evidence="6 7">
    <name type="scientific">Vibrio ezurae NBRC 102218</name>
    <dbReference type="NCBI Taxonomy" id="1219080"/>
    <lineage>
        <taxon>Bacteria</taxon>
        <taxon>Pseudomonadati</taxon>
        <taxon>Pseudomonadota</taxon>
        <taxon>Gammaproteobacteria</taxon>
        <taxon>Vibrionales</taxon>
        <taxon>Vibrionaceae</taxon>
        <taxon>Vibrio</taxon>
    </lineage>
</organism>
<dbReference type="eggNOG" id="COG0299">
    <property type="taxonomic scope" value="Bacteria"/>
</dbReference>
<keyword evidence="3 4" id="KW-0658">Purine biosynthesis</keyword>
<dbReference type="SUPFAM" id="SSF53328">
    <property type="entry name" value="Formyltransferase"/>
    <property type="match status" value="1"/>
</dbReference>
<feature type="binding site" evidence="4">
    <location>
        <position position="107"/>
    </location>
    <ligand>
        <name>(6R)-10-formyltetrahydrofolate</name>
        <dbReference type="ChEBI" id="CHEBI:195366"/>
    </ligand>
</feature>
<dbReference type="OrthoDB" id="9806170at2"/>
<dbReference type="InterPro" id="IPR004607">
    <property type="entry name" value="GART"/>
</dbReference>
<dbReference type="InterPro" id="IPR036477">
    <property type="entry name" value="Formyl_transf_N_sf"/>
</dbReference>
<evidence type="ECO:0000256" key="1">
    <source>
        <dbReference type="ARBA" id="ARBA00005054"/>
    </source>
</evidence>
<dbReference type="EC" id="2.1.2.2" evidence="4"/>
<dbReference type="CDD" id="cd08645">
    <property type="entry name" value="FMT_core_GART"/>
    <property type="match status" value="1"/>
</dbReference>
<dbReference type="InterPro" id="IPR002376">
    <property type="entry name" value="Formyl_transf_N"/>
</dbReference>
<feature type="binding site" evidence="4">
    <location>
        <begin position="12"/>
        <end position="14"/>
    </location>
    <ligand>
        <name>N(1)-(5-phospho-beta-D-ribosyl)glycinamide</name>
        <dbReference type="ChEBI" id="CHEBI:143788"/>
    </ligand>
</feature>
<sequence>MTNIVVLISGNGSNLQAIIDACIKGDIDGQVSAVISNRADAFGLQRAQQANIPTHVKSHTDFSDRESFDQAVMSIIDDYQPDIIVLAGYMRILTDGFVNHYLGKMVNIHPSLLPKYPGLHTHQRAIEAGDSEHGSSVHFVTPELDSGPIIEQSKVSIDAHDCPQSLLAKVQKAEHTLYPKVIQDIIAGRVVWQAE</sequence>
<dbReference type="PANTHER" id="PTHR43369:SF2">
    <property type="entry name" value="PHOSPHORIBOSYLGLYCINAMIDE FORMYLTRANSFERASE"/>
    <property type="match status" value="1"/>
</dbReference>